<reference evidence="1 2" key="1">
    <citation type="submission" date="2023-12" db="EMBL/GenBank/DDBJ databases">
        <title>Gut-associated functions are favored during microbiome assembly across C. elegans life.</title>
        <authorList>
            <person name="Zimmermann J."/>
        </authorList>
    </citation>
    <scope>NUCLEOTIDE SEQUENCE [LARGE SCALE GENOMIC DNA]</scope>
    <source>
        <strain evidence="1 2">JUb134</strain>
    </source>
</reference>
<dbReference type="Proteomes" id="UP001380365">
    <property type="component" value="Unassembled WGS sequence"/>
</dbReference>
<accession>A0ABU8Q7R8</accession>
<sequence length="85" mass="10010">MGRVVVKSLWDFQRHGAHVRVRCGHYRCRHETIMRAAPLVRLFMERRWNADLTIAGSWFRCERCNHRGARLEMASPHLAPHLPPP</sequence>
<comment type="caution">
    <text evidence="1">The sequence shown here is derived from an EMBL/GenBank/DDBJ whole genome shotgun (WGS) entry which is preliminary data.</text>
</comment>
<dbReference type="EMBL" id="JBBGZA010000001">
    <property type="protein sequence ID" value="MEJ5095519.1"/>
    <property type="molecule type" value="Genomic_DNA"/>
</dbReference>
<gene>
    <name evidence="1" type="ORF">WH159_13340</name>
</gene>
<evidence type="ECO:0000313" key="1">
    <source>
        <dbReference type="EMBL" id="MEJ5095519.1"/>
    </source>
</evidence>
<protein>
    <recommendedName>
        <fullName evidence="3">C2H2-type domain-containing protein</fullName>
    </recommendedName>
</protein>
<evidence type="ECO:0008006" key="3">
    <source>
        <dbReference type="Google" id="ProtNLM"/>
    </source>
</evidence>
<evidence type="ECO:0000313" key="2">
    <source>
        <dbReference type="Proteomes" id="UP001380365"/>
    </source>
</evidence>
<name>A0ABU8Q7R8_9SPHN</name>
<organism evidence="1 2">
    <name type="scientific">Sphingomonas molluscorum</name>
    <dbReference type="NCBI Taxonomy" id="418184"/>
    <lineage>
        <taxon>Bacteria</taxon>
        <taxon>Pseudomonadati</taxon>
        <taxon>Pseudomonadota</taxon>
        <taxon>Alphaproteobacteria</taxon>
        <taxon>Sphingomonadales</taxon>
        <taxon>Sphingomonadaceae</taxon>
        <taxon>Sphingomonas</taxon>
    </lineage>
</organism>
<proteinExistence type="predicted"/>
<dbReference type="RefSeq" id="WP_132882235.1">
    <property type="nucleotide sequence ID" value="NZ_JBBGZA010000001.1"/>
</dbReference>
<keyword evidence="2" id="KW-1185">Reference proteome</keyword>